<dbReference type="STRING" id="1745343.A0A2J6QER0"/>
<dbReference type="OrthoDB" id="10260961at2759"/>
<feature type="compositionally biased region" description="Basic and acidic residues" evidence="1">
    <location>
        <begin position="271"/>
        <end position="285"/>
    </location>
</feature>
<reference evidence="2 3" key="1">
    <citation type="submission" date="2016-05" db="EMBL/GenBank/DDBJ databases">
        <title>A degradative enzymes factory behind the ericoid mycorrhizal symbiosis.</title>
        <authorList>
            <consortium name="DOE Joint Genome Institute"/>
            <person name="Martino E."/>
            <person name="Morin E."/>
            <person name="Grelet G."/>
            <person name="Kuo A."/>
            <person name="Kohler A."/>
            <person name="Daghino S."/>
            <person name="Barry K."/>
            <person name="Choi C."/>
            <person name="Cichocki N."/>
            <person name="Clum A."/>
            <person name="Copeland A."/>
            <person name="Hainaut M."/>
            <person name="Haridas S."/>
            <person name="Labutti K."/>
            <person name="Lindquist E."/>
            <person name="Lipzen A."/>
            <person name="Khouja H.-R."/>
            <person name="Murat C."/>
            <person name="Ohm R."/>
            <person name="Olson A."/>
            <person name="Spatafora J."/>
            <person name="Veneault-Fourrey C."/>
            <person name="Henrissat B."/>
            <person name="Grigoriev I."/>
            <person name="Martin F."/>
            <person name="Perotto S."/>
        </authorList>
    </citation>
    <scope>NUCLEOTIDE SEQUENCE [LARGE SCALE GENOMIC DNA]</scope>
    <source>
        <strain evidence="2 3">UAMH 7357</strain>
    </source>
</reference>
<evidence type="ECO:0000256" key="1">
    <source>
        <dbReference type="SAM" id="MobiDB-lite"/>
    </source>
</evidence>
<dbReference type="PANTHER" id="PTHR42103">
    <property type="entry name" value="ALPHA/BETA-HYDROLASES SUPERFAMILY PROTEIN"/>
    <property type="match status" value="1"/>
</dbReference>
<evidence type="ECO:0000313" key="3">
    <source>
        <dbReference type="Proteomes" id="UP000235672"/>
    </source>
</evidence>
<sequence>MPLPSPTLSFTIPSIHDDTVLECRVYHPKCLMPTSISQITVWNKKAAIVAHPYAVLGGCYDDPVVDVVSSTILEQGFVVGTFNFRGAGGSKGRTSYQSKPEQNDYLSFVGFMVYYMHLLSPPPIPTDLSVFARSDPELHNLSPVPSQALPSPRPSDPRYVTATIKSSKIKVSNSGPRLLLAGYSYGSLITTYLPPILSSVIAQFQNPAEGSAHAEIRLRAECLATQQNEAMQAQISALLNAHSHKRGRSLYADDLVHSPKLRKPSSGVRMGGEENLRRASHDSHRSRSSFSLEAPEMVRKSVDRVRSIGKTTRFSPKRHNTQGPTAPSHVANGSRSSIEHIDGPGRVQDTVVYREVPGIGHELQTAYLLISPLQGLVSNLLTLWSSRSWKDQLSDHEMKLTVDPSLVVFGDDDVFVSVKRLRSWAERLTEASNDSGRFRYAEVKNAGHFWQDYEAVKVLQEEVKAFVETL</sequence>
<evidence type="ECO:0008006" key="4">
    <source>
        <dbReference type="Google" id="ProtNLM"/>
    </source>
</evidence>
<name>A0A2J6QER0_9HELO</name>
<feature type="region of interest" description="Disordered" evidence="1">
    <location>
        <begin position="256"/>
        <end position="292"/>
    </location>
</feature>
<keyword evidence="3" id="KW-1185">Reference proteome</keyword>
<feature type="region of interest" description="Disordered" evidence="1">
    <location>
        <begin position="314"/>
        <end position="333"/>
    </location>
</feature>
<dbReference type="EMBL" id="KZ613472">
    <property type="protein sequence ID" value="PMD24737.1"/>
    <property type="molecule type" value="Genomic_DNA"/>
</dbReference>
<evidence type="ECO:0000313" key="2">
    <source>
        <dbReference type="EMBL" id="PMD24737.1"/>
    </source>
</evidence>
<accession>A0A2J6QER0</accession>
<dbReference type="Gene3D" id="3.40.50.1820">
    <property type="entry name" value="alpha/beta hydrolase"/>
    <property type="match status" value="2"/>
</dbReference>
<dbReference type="AlphaFoldDB" id="A0A2J6QER0"/>
<dbReference type="SUPFAM" id="SSF53474">
    <property type="entry name" value="alpha/beta-Hydrolases"/>
    <property type="match status" value="1"/>
</dbReference>
<feature type="compositionally biased region" description="Polar residues" evidence="1">
    <location>
        <begin position="321"/>
        <end position="333"/>
    </location>
</feature>
<dbReference type="Proteomes" id="UP000235672">
    <property type="component" value="Unassembled WGS sequence"/>
</dbReference>
<organism evidence="2 3">
    <name type="scientific">Hyaloscypha hepaticicola</name>
    <dbReference type="NCBI Taxonomy" id="2082293"/>
    <lineage>
        <taxon>Eukaryota</taxon>
        <taxon>Fungi</taxon>
        <taxon>Dikarya</taxon>
        <taxon>Ascomycota</taxon>
        <taxon>Pezizomycotina</taxon>
        <taxon>Leotiomycetes</taxon>
        <taxon>Helotiales</taxon>
        <taxon>Hyaloscyphaceae</taxon>
        <taxon>Hyaloscypha</taxon>
    </lineage>
</organism>
<dbReference type="InterPro" id="IPR029058">
    <property type="entry name" value="AB_hydrolase_fold"/>
</dbReference>
<protein>
    <recommendedName>
        <fullName evidence="4">AB hydrolase-1 domain-containing protein</fullName>
    </recommendedName>
</protein>
<dbReference type="PANTHER" id="PTHR42103:SF2">
    <property type="entry name" value="AB HYDROLASE-1 DOMAIN-CONTAINING PROTEIN"/>
    <property type="match status" value="1"/>
</dbReference>
<gene>
    <name evidence="2" type="ORF">NA56DRAFT_566398</name>
</gene>
<proteinExistence type="predicted"/>